<proteinExistence type="predicted"/>
<name>A0A6J5UGD8_PRUAR</name>
<dbReference type="AlphaFoldDB" id="A0A6J5UGD8"/>
<sequence length="74" mass="8011">MEKICGPWPRVRLRHPSCLVVSVGRLRIAMGRGSRGSFICGFAIGAVVDLHNAGLSSQFPFIGYVKLPSGAIHY</sequence>
<dbReference type="EMBL" id="CAEKKB010000003">
    <property type="protein sequence ID" value="CAB4305779.1"/>
    <property type="molecule type" value="Genomic_DNA"/>
</dbReference>
<evidence type="ECO:0000313" key="2">
    <source>
        <dbReference type="EMBL" id="CAB4305779.1"/>
    </source>
</evidence>
<keyword evidence="4" id="KW-1185">Reference proteome</keyword>
<gene>
    <name evidence="1" type="ORF">CURHAP_LOCUS24310</name>
    <name evidence="2" type="ORF">ORAREDHAP_LOCUS23869</name>
</gene>
<dbReference type="Proteomes" id="UP000507245">
    <property type="component" value="Unassembled WGS sequence"/>
</dbReference>
<dbReference type="Proteomes" id="UP000507222">
    <property type="component" value="Unassembled WGS sequence"/>
</dbReference>
<accession>A0A6J5UGD8</accession>
<protein>
    <submittedName>
        <fullName evidence="1">Uncharacterized protein</fullName>
    </submittedName>
</protein>
<evidence type="ECO:0000313" key="1">
    <source>
        <dbReference type="EMBL" id="CAB4275409.1"/>
    </source>
</evidence>
<reference evidence="4" key="1">
    <citation type="journal article" date="2020" name="Genome Biol.">
        <title>Gamete binning: chromosome-level and haplotype-resolved genome assembly enabled by high-throughput single-cell sequencing of gamete genomes.</title>
        <authorList>
            <person name="Campoy J.A."/>
            <person name="Sun H."/>
            <person name="Goel M."/>
            <person name="Jiao W.-B."/>
            <person name="Folz-Donahue K."/>
            <person name="Wang N."/>
            <person name="Rubio M."/>
            <person name="Liu C."/>
            <person name="Kukat C."/>
            <person name="Ruiz D."/>
            <person name="Huettel B."/>
            <person name="Schneeberger K."/>
        </authorList>
    </citation>
    <scope>NUCLEOTIDE SEQUENCE [LARGE SCALE GENOMIC DNA]</scope>
    <source>
        <strain evidence="4">cv. Rojo Pasion</strain>
    </source>
</reference>
<evidence type="ECO:0000313" key="3">
    <source>
        <dbReference type="Proteomes" id="UP000507222"/>
    </source>
</evidence>
<dbReference type="EMBL" id="CAEKDK010000003">
    <property type="protein sequence ID" value="CAB4275409.1"/>
    <property type="molecule type" value="Genomic_DNA"/>
</dbReference>
<reference evidence="1 3" key="2">
    <citation type="submission" date="2020-05" db="EMBL/GenBank/DDBJ databases">
        <authorList>
            <person name="Campoy J."/>
            <person name="Schneeberger K."/>
            <person name="Spophaly S."/>
        </authorList>
    </citation>
    <scope>NUCLEOTIDE SEQUENCE [LARGE SCALE GENOMIC DNA]</scope>
    <source>
        <strain evidence="1">PruArmRojPasFocal</strain>
    </source>
</reference>
<organism evidence="1 3">
    <name type="scientific">Prunus armeniaca</name>
    <name type="common">Apricot</name>
    <name type="synonym">Armeniaca vulgaris</name>
    <dbReference type="NCBI Taxonomy" id="36596"/>
    <lineage>
        <taxon>Eukaryota</taxon>
        <taxon>Viridiplantae</taxon>
        <taxon>Streptophyta</taxon>
        <taxon>Embryophyta</taxon>
        <taxon>Tracheophyta</taxon>
        <taxon>Spermatophyta</taxon>
        <taxon>Magnoliopsida</taxon>
        <taxon>eudicotyledons</taxon>
        <taxon>Gunneridae</taxon>
        <taxon>Pentapetalae</taxon>
        <taxon>rosids</taxon>
        <taxon>fabids</taxon>
        <taxon>Rosales</taxon>
        <taxon>Rosaceae</taxon>
        <taxon>Amygdaloideae</taxon>
        <taxon>Amygdaleae</taxon>
        <taxon>Prunus</taxon>
    </lineage>
</organism>
<evidence type="ECO:0000313" key="4">
    <source>
        <dbReference type="Proteomes" id="UP000507245"/>
    </source>
</evidence>